<gene>
    <name evidence="2" type="ORF">FPCIR_14332</name>
</gene>
<feature type="domain" description="NAD(P)-binding" evidence="1">
    <location>
        <begin position="9"/>
        <end position="110"/>
    </location>
</feature>
<dbReference type="GO" id="GO:0004029">
    <property type="term" value="F:aldehyde dehydrogenase (NAD+) activity"/>
    <property type="evidence" value="ECO:0007669"/>
    <property type="project" value="TreeGrafter"/>
</dbReference>
<dbReference type="GO" id="GO:0005737">
    <property type="term" value="C:cytoplasm"/>
    <property type="evidence" value="ECO:0007669"/>
    <property type="project" value="TreeGrafter"/>
</dbReference>
<protein>
    <submittedName>
        <fullName evidence="2">Nad dependent epimerase dehydratase family</fullName>
    </submittedName>
</protein>
<dbReference type="SUPFAM" id="SSF51735">
    <property type="entry name" value="NAD(P)-binding Rossmann-fold domains"/>
    <property type="match status" value="1"/>
</dbReference>
<dbReference type="EMBL" id="JAAOAS010000825">
    <property type="protein sequence ID" value="KAF5572232.1"/>
    <property type="molecule type" value="Genomic_DNA"/>
</dbReference>
<dbReference type="Proteomes" id="UP000546213">
    <property type="component" value="Unassembled WGS sequence"/>
</dbReference>
<dbReference type="PANTHER" id="PTHR48079:SF6">
    <property type="entry name" value="NAD(P)-BINDING DOMAIN-CONTAINING PROTEIN-RELATED"/>
    <property type="match status" value="1"/>
</dbReference>
<evidence type="ECO:0000259" key="1">
    <source>
        <dbReference type="Pfam" id="PF13460"/>
    </source>
</evidence>
<dbReference type="Gene3D" id="3.40.50.720">
    <property type="entry name" value="NAD(P)-binding Rossmann-like Domain"/>
    <property type="match status" value="1"/>
</dbReference>
<accession>A0A8H5KE71</accession>
<dbReference type="OrthoDB" id="2130169at2759"/>
<dbReference type="PANTHER" id="PTHR48079">
    <property type="entry name" value="PROTEIN YEEZ"/>
    <property type="match status" value="1"/>
</dbReference>
<proteinExistence type="predicted"/>
<comment type="caution">
    <text evidence="2">The sequence shown here is derived from an EMBL/GenBank/DDBJ whole genome shotgun (WGS) entry which is preliminary data.</text>
</comment>
<dbReference type="InterPro" id="IPR036291">
    <property type="entry name" value="NAD(P)-bd_dom_sf"/>
</dbReference>
<name>A0A8H5KE71_9HYPO</name>
<reference evidence="2 3" key="1">
    <citation type="submission" date="2020-05" db="EMBL/GenBank/DDBJ databases">
        <title>Identification and distribution of gene clusters putatively required for synthesis of sphingolipid metabolism inhibitors in phylogenetically diverse species of the filamentous fungus Fusarium.</title>
        <authorList>
            <person name="Kim H.-S."/>
            <person name="Busman M."/>
            <person name="Brown D.W."/>
            <person name="Divon H."/>
            <person name="Uhlig S."/>
            <person name="Proctor R.H."/>
        </authorList>
    </citation>
    <scope>NUCLEOTIDE SEQUENCE [LARGE SCALE GENOMIC DNA]</scope>
    <source>
        <strain evidence="2 3">NRRL 36939</strain>
    </source>
</reference>
<dbReference type="Pfam" id="PF13460">
    <property type="entry name" value="NAD_binding_10"/>
    <property type="match status" value="1"/>
</dbReference>
<keyword evidence="3" id="KW-1185">Reference proteome</keyword>
<dbReference type="InterPro" id="IPR051783">
    <property type="entry name" value="NAD(P)-dependent_oxidoreduct"/>
</dbReference>
<dbReference type="AlphaFoldDB" id="A0A8H5KE71"/>
<sequence length="339" mass="37096">MAPQVFILGATGLIGGDLLYSIIQQGLKWNISCLVRNENRGAVVSKTYPNVRLVYGDLDSLDTIEREAAASDLVYSAANIDHLESARAIIRGLKSRKSPSWYIHTSGAGILGWETRDLKSFGRSLPRSYNDWDGLKQLTSIPDHAPHRDVEKTVLEAHNGSPNLYTAIVCPPLIYGVGRGPGNQHSVQANLVASSIMKYGQGFTLNGGQNVWNTVHVHDLSKLFVLLGEAAINGGDPATWNDEGYYLAENDSVRLSDLVRATVNLEYKRGLIKTNEVVDLSHQQVDEICPDYDVYCGTDSVGTAIRAKKILGWKPDSPSLLDTLPDVISHEAKKLSLES</sequence>
<organism evidence="2 3">
    <name type="scientific">Fusarium pseudocircinatum</name>
    <dbReference type="NCBI Taxonomy" id="56676"/>
    <lineage>
        <taxon>Eukaryota</taxon>
        <taxon>Fungi</taxon>
        <taxon>Dikarya</taxon>
        <taxon>Ascomycota</taxon>
        <taxon>Pezizomycotina</taxon>
        <taxon>Sordariomycetes</taxon>
        <taxon>Hypocreomycetidae</taxon>
        <taxon>Hypocreales</taxon>
        <taxon>Nectriaceae</taxon>
        <taxon>Fusarium</taxon>
        <taxon>Fusarium fujikuroi species complex</taxon>
    </lineage>
</organism>
<evidence type="ECO:0000313" key="2">
    <source>
        <dbReference type="EMBL" id="KAF5572232.1"/>
    </source>
</evidence>
<dbReference type="InterPro" id="IPR016040">
    <property type="entry name" value="NAD(P)-bd_dom"/>
</dbReference>
<evidence type="ECO:0000313" key="3">
    <source>
        <dbReference type="Proteomes" id="UP000546213"/>
    </source>
</evidence>